<evidence type="ECO:0000256" key="13">
    <source>
        <dbReference type="SAM" id="Phobius"/>
    </source>
</evidence>
<feature type="transmembrane region" description="Helical" evidence="13">
    <location>
        <begin position="203"/>
        <end position="220"/>
    </location>
</feature>
<keyword evidence="9" id="KW-0594">Phospholipid biosynthesis</keyword>
<evidence type="ECO:0000256" key="12">
    <source>
        <dbReference type="SAM" id="MobiDB-lite"/>
    </source>
</evidence>
<evidence type="ECO:0000256" key="11">
    <source>
        <dbReference type="RuleBase" id="RU003750"/>
    </source>
</evidence>
<evidence type="ECO:0000256" key="3">
    <source>
        <dbReference type="ARBA" id="ARBA00022516"/>
    </source>
</evidence>
<keyword evidence="8 13" id="KW-0472">Membrane</keyword>
<evidence type="ECO:0000256" key="2">
    <source>
        <dbReference type="ARBA" id="ARBA00010441"/>
    </source>
</evidence>
<comment type="similarity">
    <text evidence="2 11">Belongs to the CDP-alcohol phosphatidyltransferase class-I family.</text>
</comment>
<feature type="transmembrane region" description="Helical" evidence="13">
    <location>
        <begin position="79"/>
        <end position="98"/>
    </location>
</feature>
<evidence type="ECO:0000256" key="10">
    <source>
        <dbReference type="ARBA" id="ARBA00023264"/>
    </source>
</evidence>
<evidence type="ECO:0000313" key="15">
    <source>
        <dbReference type="EMBL" id="MFD2207885.1"/>
    </source>
</evidence>
<dbReference type="PANTHER" id="PTHR14269">
    <property type="entry name" value="CDP-DIACYLGLYCEROL--GLYCEROL-3-PHOSPHATE 3-PHOSPHATIDYLTRANSFERASE-RELATED"/>
    <property type="match status" value="1"/>
</dbReference>
<evidence type="ECO:0000256" key="1">
    <source>
        <dbReference type="ARBA" id="ARBA00004141"/>
    </source>
</evidence>
<dbReference type="InterPro" id="IPR050324">
    <property type="entry name" value="CDP-alcohol_PTase-I"/>
</dbReference>
<accession>A0ABW5BR08</accession>
<name>A0ABW5BR08_9PROT</name>
<keyword evidence="5 13" id="KW-0812">Transmembrane</keyword>
<organism evidence="15 16">
    <name type="scientific">Kiloniella antarctica</name>
    <dbReference type="NCBI Taxonomy" id="1550907"/>
    <lineage>
        <taxon>Bacteria</taxon>
        <taxon>Pseudomonadati</taxon>
        <taxon>Pseudomonadota</taxon>
        <taxon>Alphaproteobacteria</taxon>
        <taxon>Rhodospirillales</taxon>
        <taxon>Kiloniellaceae</taxon>
        <taxon>Kiloniella</taxon>
    </lineage>
</organism>
<evidence type="ECO:0000256" key="9">
    <source>
        <dbReference type="ARBA" id="ARBA00023209"/>
    </source>
</evidence>
<evidence type="ECO:0000313" key="16">
    <source>
        <dbReference type="Proteomes" id="UP001597294"/>
    </source>
</evidence>
<reference evidence="16" key="1">
    <citation type="journal article" date="2019" name="Int. J. Syst. Evol. Microbiol.">
        <title>The Global Catalogue of Microorganisms (GCM) 10K type strain sequencing project: providing services to taxonomists for standard genome sequencing and annotation.</title>
        <authorList>
            <consortium name="The Broad Institute Genomics Platform"/>
            <consortium name="The Broad Institute Genome Sequencing Center for Infectious Disease"/>
            <person name="Wu L."/>
            <person name="Ma J."/>
        </authorList>
    </citation>
    <scope>NUCLEOTIDE SEQUENCE [LARGE SCALE GENOMIC DNA]</scope>
    <source>
        <strain evidence="16">CGMCC 4.7192</strain>
    </source>
</reference>
<evidence type="ECO:0000256" key="7">
    <source>
        <dbReference type="ARBA" id="ARBA00023098"/>
    </source>
</evidence>
<evidence type="ECO:0000256" key="8">
    <source>
        <dbReference type="ARBA" id="ARBA00023136"/>
    </source>
</evidence>
<dbReference type="InterPro" id="IPR000462">
    <property type="entry name" value="CDP-OH_P_trans"/>
</dbReference>
<dbReference type="Pfam" id="PF08009">
    <property type="entry name" value="CDP-OH_P_tran_2"/>
    <property type="match status" value="1"/>
</dbReference>
<keyword evidence="7" id="KW-0443">Lipid metabolism</keyword>
<keyword evidence="4 11" id="KW-0808">Transferase</keyword>
<dbReference type="InterPro" id="IPR043130">
    <property type="entry name" value="CDP-OH_PTrfase_TM_dom"/>
</dbReference>
<feature type="transmembrane region" description="Helical" evidence="13">
    <location>
        <begin position="171"/>
        <end position="191"/>
    </location>
</feature>
<dbReference type="EMBL" id="JBHUII010000013">
    <property type="protein sequence ID" value="MFD2207885.1"/>
    <property type="molecule type" value="Genomic_DNA"/>
</dbReference>
<proteinExistence type="inferred from homology"/>
<protein>
    <submittedName>
        <fullName evidence="15">CDP-alcohol phosphatidyltransferase family protein</fullName>
    </submittedName>
</protein>
<keyword evidence="10" id="KW-1208">Phospholipid metabolism</keyword>
<evidence type="ECO:0000256" key="6">
    <source>
        <dbReference type="ARBA" id="ARBA00022989"/>
    </source>
</evidence>
<dbReference type="Pfam" id="PF01066">
    <property type="entry name" value="CDP-OH_P_transf"/>
    <property type="match status" value="1"/>
</dbReference>
<feature type="transmembrane region" description="Helical" evidence="13">
    <location>
        <begin position="45"/>
        <end position="67"/>
    </location>
</feature>
<dbReference type="RefSeq" id="WP_380254968.1">
    <property type="nucleotide sequence ID" value="NZ_JBHUII010000013.1"/>
</dbReference>
<dbReference type="InterPro" id="IPR012616">
    <property type="entry name" value="CDP-OH_P_trans_C"/>
</dbReference>
<feature type="transmembrane region" description="Helical" evidence="13">
    <location>
        <begin position="136"/>
        <end position="159"/>
    </location>
</feature>
<keyword evidence="16" id="KW-1185">Reference proteome</keyword>
<evidence type="ECO:0000259" key="14">
    <source>
        <dbReference type="Pfam" id="PF08009"/>
    </source>
</evidence>
<dbReference type="InterPro" id="IPR048254">
    <property type="entry name" value="CDP_ALCOHOL_P_TRANSF_CS"/>
</dbReference>
<dbReference type="PROSITE" id="PS00379">
    <property type="entry name" value="CDP_ALCOHOL_P_TRANSF"/>
    <property type="match status" value="1"/>
</dbReference>
<keyword evidence="6 13" id="KW-1133">Transmembrane helix</keyword>
<keyword evidence="3" id="KW-0444">Lipid biosynthesis</keyword>
<feature type="region of interest" description="Disordered" evidence="12">
    <location>
        <begin position="255"/>
        <end position="278"/>
    </location>
</feature>
<dbReference type="Proteomes" id="UP001597294">
    <property type="component" value="Unassembled WGS sequence"/>
</dbReference>
<evidence type="ECO:0000256" key="4">
    <source>
        <dbReference type="ARBA" id="ARBA00022679"/>
    </source>
</evidence>
<comment type="subcellular location">
    <subcellularLocation>
        <location evidence="1">Membrane</location>
        <topology evidence="1">Multi-pass membrane protein</topology>
    </subcellularLocation>
</comment>
<feature type="transmembrane region" description="Helical" evidence="13">
    <location>
        <begin position="104"/>
        <end position="124"/>
    </location>
</feature>
<feature type="domain" description="CDP-alcohol phosphatidyltransferase C-terminal" evidence="14">
    <location>
        <begin position="202"/>
        <end position="237"/>
    </location>
</feature>
<sequence length="278" mass="30162">MAGLKRRRRLHGFSVNRLIPNAITLMAMCSGLSAIRFALEKDWQLAVAGIVLAMVLDGLDGPVARLMKGTSEFGAQLDSLADFVNFGVTPAIVIYLWAMDGSGGLAWAVSLFFAICCGMRLARFNTGLLDENPPPWASKFFTGIPAPCGAGLILLPLALSFELGDEFFRTPIVNGVMLVLVGALFVSTIPTYSSKRIRIPRRYVGLVLLGVAICIMLLVSTPWVSLSIAGIGYLASIILAQFSYRNSRNKMMAQEAKDLENNDLTDKNSPDQPDKEEA</sequence>
<feature type="transmembrane region" description="Helical" evidence="13">
    <location>
        <begin position="21"/>
        <end position="39"/>
    </location>
</feature>
<feature type="transmembrane region" description="Helical" evidence="13">
    <location>
        <begin position="226"/>
        <end position="244"/>
    </location>
</feature>
<evidence type="ECO:0000256" key="5">
    <source>
        <dbReference type="ARBA" id="ARBA00022692"/>
    </source>
</evidence>
<comment type="caution">
    <text evidence="15">The sequence shown here is derived from an EMBL/GenBank/DDBJ whole genome shotgun (WGS) entry which is preliminary data.</text>
</comment>
<dbReference type="PANTHER" id="PTHR14269:SF61">
    <property type="entry name" value="CDP-DIACYLGLYCEROL--SERINE O-PHOSPHATIDYLTRANSFERASE"/>
    <property type="match status" value="1"/>
</dbReference>
<dbReference type="Gene3D" id="1.20.120.1760">
    <property type="match status" value="1"/>
</dbReference>
<gene>
    <name evidence="15" type="ORF">ACFSKO_19900</name>
</gene>